<sequence>MRPNDYLLQSAQGPECSGYTFSKIKDAAERVGCGLNRLGAQAKNVTMASYTLPPTQPPSGLAFYLEKLDSAFVLFAPSMLDEVRNVAKELNIPTARLFVVDDSRARKCTPTTGVSKLVQRTHNGPVGSIEQKLHWFNFRLQSKEVMYSGLKFCGMGYIVSGLLAPLKGRFKAVVLPKGSVYISPDPAEPVTDTTIGKLQPNVEAIVVNQQGQRLGTKQSGGILFRPPFNMTSEGYYKDPETTAATLTQDGWLKTADMGWVDDEGHWYIVGCTKICIPLLSAGIPFAETTQDQLRKDENNIFAFEIESSLWRHPETADASVIPVSLHDEELVPRAYLVKEPGSNLTIEVLLDWMDKECSPMNKLHGGVAFVNRIPITDVDRKLLSNMEKRDLKLE</sequence>
<feature type="domain" description="AMP-binding enzyme C-terminal" evidence="3">
    <location>
        <begin position="304"/>
        <end position="376"/>
    </location>
</feature>
<evidence type="ECO:0000313" key="4">
    <source>
        <dbReference type="EMBL" id="EYE93343.1"/>
    </source>
</evidence>
<dbReference type="GeneID" id="63695434"/>
<dbReference type="OrthoDB" id="10253869at2759"/>
<dbReference type="Gene3D" id="2.30.38.10">
    <property type="entry name" value="Luciferase, Domain 3"/>
    <property type="match status" value="1"/>
</dbReference>
<dbReference type="Gene3D" id="3.40.50.12780">
    <property type="entry name" value="N-terminal domain of ligase-like"/>
    <property type="match status" value="1"/>
</dbReference>
<dbReference type="Gene3D" id="3.30.300.30">
    <property type="match status" value="1"/>
</dbReference>
<keyword evidence="2" id="KW-0436">Ligase</keyword>
<dbReference type="PANTHER" id="PTHR24096:SF149">
    <property type="entry name" value="AMP-BINDING DOMAIN-CONTAINING PROTEIN-RELATED"/>
    <property type="match status" value="1"/>
</dbReference>
<evidence type="ECO:0000256" key="2">
    <source>
        <dbReference type="ARBA" id="ARBA00022598"/>
    </source>
</evidence>
<evidence type="ECO:0000313" key="5">
    <source>
        <dbReference type="Proteomes" id="UP000019804"/>
    </source>
</evidence>
<dbReference type="SUPFAM" id="SSF56801">
    <property type="entry name" value="Acetyl-CoA synthetase-like"/>
    <property type="match status" value="1"/>
</dbReference>
<dbReference type="RefSeq" id="XP_040637031.1">
    <property type="nucleotide sequence ID" value="XM_040780310.1"/>
</dbReference>
<name>A0A017S8G1_ASPRC</name>
<dbReference type="STRING" id="1388766.A0A017S8G1"/>
<dbReference type="InterPro" id="IPR045851">
    <property type="entry name" value="AMP-bd_C_sf"/>
</dbReference>
<dbReference type="Proteomes" id="UP000019804">
    <property type="component" value="Unassembled WGS sequence"/>
</dbReference>
<comment type="similarity">
    <text evidence="1">Belongs to the ATP-dependent AMP-binding enzyme family.</text>
</comment>
<dbReference type="PANTHER" id="PTHR24096">
    <property type="entry name" value="LONG-CHAIN-FATTY-ACID--COA LIGASE"/>
    <property type="match status" value="1"/>
</dbReference>
<gene>
    <name evidence="4" type="ORF">EURHEDRAFT_404458</name>
</gene>
<organism evidence="4 5">
    <name type="scientific">Aspergillus ruber (strain CBS 135680)</name>
    <dbReference type="NCBI Taxonomy" id="1388766"/>
    <lineage>
        <taxon>Eukaryota</taxon>
        <taxon>Fungi</taxon>
        <taxon>Dikarya</taxon>
        <taxon>Ascomycota</taxon>
        <taxon>Pezizomycotina</taxon>
        <taxon>Eurotiomycetes</taxon>
        <taxon>Eurotiomycetidae</taxon>
        <taxon>Eurotiales</taxon>
        <taxon>Aspergillaceae</taxon>
        <taxon>Aspergillus</taxon>
        <taxon>Aspergillus subgen. Aspergillus</taxon>
    </lineage>
</organism>
<reference evidence="5" key="1">
    <citation type="journal article" date="2014" name="Nat. Commun.">
        <title>Genomic adaptations of the halophilic Dead Sea filamentous fungus Eurotium rubrum.</title>
        <authorList>
            <person name="Kis-Papo T."/>
            <person name="Weig A.R."/>
            <person name="Riley R."/>
            <person name="Persoh D."/>
            <person name="Salamov A."/>
            <person name="Sun H."/>
            <person name="Lipzen A."/>
            <person name="Wasser S.P."/>
            <person name="Rambold G."/>
            <person name="Grigoriev I.V."/>
            <person name="Nevo E."/>
        </authorList>
    </citation>
    <scope>NUCLEOTIDE SEQUENCE [LARGE SCALE GENOMIC DNA]</scope>
    <source>
        <strain evidence="5">CBS 135680</strain>
    </source>
</reference>
<dbReference type="InterPro" id="IPR042099">
    <property type="entry name" value="ANL_N_sf"/>
</dbReference>
<keyword evidence="5" id="KW-1185">Reference proteome</keyword>
<dbReference type="EMBL" id="KK088432">
    <property type="protein sequence ID" value="EYE93343.1"/>
    <property type="molecule type" value="Genomic_DNA"/>
</dbReference>
<accession>A0A017S8G1</accession>
<evidence type="ECO:0000256" key="1">
    <source>
        <dbReference type="ARBA" id="ARBA00006432"/>
    </source>
</evidence>
<proteinExistence type="inferred from homology"/>
<dbReference type="GO" id="GO:0016405">
    <property type="term" value="F:CoA-ligase activity"/>
    <property type="evidence" value="ECO:0007669"/>
    <property type="project" value="TreeGrafter"/>
</dbReference>
<dbReference type="Pfam" id="PF13193">
    <property type="entry name" value="AMP-binding_C"/>
    <property type="match status" value="1"/>
</dbReference>
<protein>
    <submittedName>
        <fullName evidence="4">Acetyl-CoA synthetase-like protein</fullName>
    </submittedName>
</protein>
<dbReference type="AlphaFoldDB" id="A0A017S8G1"/>
<dbReference type="InterPro" id="IPR025110">
    <property type="entry name" value="AMP-bd_C"/>
</dbReference>
<dbReference type="HOGENOM" id="CLU_700151_0_0_1"/>
<evidence type="ECO:0000259" key="3">
    <source>
        <dbReference type="Pfam" id="PF13193"/>
    </source>
</evidence>